<dbReference type="AlphaFoldDB" id="G1XHV0"/>
<dbReference type="Proteomes" id="UP000008784">
    <property type="component" value="Unassembled WGS sequence"/>
</dbReference>
<protein>
    <submittedName>
        <fullName evidence="1">Uncharacterized protein</fullName>
    </submittedName>
</protein>
<accession>G1XHV0</accession>
<dbReference type="HOGENOM" id="CLU_1294093_0_0_1"/>
<dbReference type="GeneID" id="22895057"/>
<proteinExistence type="predicted"/>
<dbReference type="InParanoid" id="G1XHV0"/>
<name>G1XHV0_ARTOA</name>
<keyword evidence="2" id="KW-1185">Reference proteome</keyword>
<evidence type="ECO:0000313" key="1">
    <source>
        <dbReference type="EMBL" id="EGX47258.1"/>
    </source>
</evidence>
<evidence type="ECO:0000313" key="2">
    <source>
        <dbReference type="Proteomes" id="UP000008784"/>
    </source>
</evidence>
<sequence length="213" mass="24538">MESFIEKLPYDILFMFSKLLDISPQAGLIAFPFNRFALARCSRYLYTMLWGPYADGGIEIYLRSQGTLFPSSGGTPEPRWPDGIRGQHARLRHLQNQSQVTLPPSNTEKGHNYFAVDLLDQDSDVIIMHYLTPSRWVLLVQEQTGVCWIAWGTWMIGTNRSEIYEAGDWLHNCKCETRCLVSEPQNGDPWTKWSETFDRTSLMDYQSCGELKL</sequence>
<organism evidence="1 2">
    <name type="scientific">Arthrobotrys oligospora (strain ATCC 24927 / CBS 115.81 / DSM 1491)</name>
    <name type="common">Nematode-trapping fungus</name>
    <name type="synonym">Didymozoophaga oligospora</name>
    <dbReference type="NCBI Taxonomy" id="756982"/>
    <lineage>
        <taxon>Eukaryota</taxon>
        <taxon>Fungi</taxon>
        <taxon>Dikarya</taxon>
        <taxon>Ascomycota</taxon>
        <taxon>Pezizomycotina</taxon>
        <taxon>Orbiliomycetes</taxon>
        <taxon>Orbiliales</taxon>
        <taxon>Orbiliaceae</taxon>
        <taxon>Orbilia</taxon>
        <taxon>Orbilia oligospora</taxon>
    </lineage>
</organism>
<dbReference type="EMBL" id="ADOT01000163">
    <property type="protein sequence ID" value="EGX47258.1"/>
    <property type="molecule type" value="Genomic_DNA"/>
</dbReference>
<reference evidence="1 2" key="1">
    <citation type="journal article" date="2011" name="PLoS Pathog.">
        <title>Genomic and proteomic analyses of the fungus Arthrobotrys oligospora provide insights into nematode-trap formation.</title>
        <authorList>
            <person name="Yang J."/>
            <person name="Wang L."/>
            <person name="Ji X."/>
            <person name="Feng Y."/>
            <person name="Li X."/>
            <person name="Zou C."/>
            <person name="Xu J."/>
            <person name="Ren Y."/>
            <person name="Mi Q."/>
            <person name="Wu J."/>
            <person name="Liu S."/>
            <person name="Liu Y."/>
            <person name="Huang X."/>
            <person name="Wang H."/>
            <person name="Niu X."/>
            <person name="Li J."/>
            <person name="Liang L."/>
            <person name="Luo Y."/>
            <person name="Ji K."/>
            <person name="Zhou W."/>
            <person name="Yu Z."/>
            <person name="Li G."/>
            <person name="Liu Y."/>
            <person name="Li L."/>
            <person name="Qiao M."/>
            <person name="Feng L."/>
            <person name="Zhang K.-Q."/>
        </authorList>
    </citation>
    <scope>NUCLEOTIDE SEQUENCE [LARGE SCALE GENOMIC DNA]</scope>
    <source>
        <strain evidence="2">ATCC 24927 / CBS 115.81 / DSM 1491</strain>
    </source>
</reference>
<dbReference type="RefSeq" id="XP_011124062.1">
    <property type="nucleotide sequence ID" value="XM_011125760.1"/>
</dbReference>
<comment type="caution">
    <text evidence="1">The sequence shown here is derived from an EMBL/GenBank/DDBJ whole genome shotgun (WGS) entry which is preliminary data.</text>
</comment>
<gene>
    <name evidence="1" type="ORF">AOL_s00091g2</name>
</gene>